<gene>
    <name evidence="7" type="ORF">GON04_06405</name>
</gene>
<keyword evidence="4" id="KW-0560">Oxidoreductase</keyword>
<evidence type="ECO:0000256" key="3">
    <source>
        <dbReference type="ARBA" id="ARBA00022827"/>
    </source>
</evidence>
<dbReference type="SUPFAM" id="SSF51905">
    <property type="entry name" value="FAD/NAD(P)-binding domain"/>
    <property type="match status" value="1"/>
</dbReference>
<dbReference type="EMBL" id="WSEL01000003">
    <property type="protein sequence ID" value="MVQ29067.1"/>
    <property type="molecule type" value="Genomic_DNA"/>
</dbReference>
<dbReference type="AlphaFoldDB" id="A0A6N8IQE4"/>
<keyword evidence="2" id="KW-0285">Flavoprotein</keyword>
<dbReference type="PRINTS" id="PR00420">
    <property type="entry name" value="RNGMNOXGNASE"/>
</dbReference>
<dbReference type="RefSeq" id="WP_181653917.1">
    <property type="nucleotide sequence ID" value="NZ_WSEL01000003.1"/>
</dbReference>
<dbReference type="PANTHER" id="PTHR13789:SF318">
    <property type="entry name" value="GERANYLGERANYL DIPHOSPHATE REDUCTASE"/>
    <property type="match status" value="1"/>
</dbReference>
<evidence type="ECO:0000256" key="2">
    <source>
        <dbReference type="ARBA" id="ARBA00022630"/>
    </source>
</evidence>
<evidence type="ECO:0000313" key="8">
    <source>
        <dbReference type="Proteomes" id="UP000469385"/>
    </source>
</evidence>
<dbReference type="InterPro" id="IPR036188">
    <property type="entry name" value="FAD/NAD-bd_sf"/>
</dbReference>
<evidence type="ECO:0000256" key="5">
    <source>
        <dbReference type="ARBA" id="ARBA00023033"/>
    </source>
</evidence>
<sequence length="390" mass="41586">MEHDVLVAGGGIAGLAAALAGRAAGWQVRLYEQATGFAEVGAGLQLGPNATRVLEPWGVLARPELRPFEPPRLSVRDALDGRELGSLRLGATARERYGSPYLTIHRADLLAALLQAARDAGAVLHTGARIAAVTSDADAGWLRFDDGAVAQGDAVAVADGVWSRLREQLLGDGAAPATGQVAYRALLPMAGLPAALRGPQVEAWLGPGMHLVRYPVRAGEALNVVAFLEGRAEVGWDHAAQAGALAAASRPLCRDLQALLEAVDDWRLWPVHDRPPVRDAEAMVRGRVALLGDAAHPMRPYLAQGAGMALEDAAELQRVLAACDGRVIDVATALRRYALGRWERCARVQRRAVRNGRIFHAAGPLRLARNLAMRIAGEPLLDLPWLYRGT</sequence>
<name>A0A6N8IQE4_9BURK</name>
<keyword evidence="3" id="KW-0274">FAD</keyword>
<organism evidence="7 8">
    <name type="scientific">Ramlibacter pinisoli</name>
    <dbReference type="NCBI Taxonomy" id="2682844"/>
    <lineage>
        <taxon>Bacteria</taxon>
        <taxon>Pseudomonadati</taxon>
        <taxon>Pseudomonadota</taxon>
        <taxon>Betaproteobacteria</taxon>
        <taxon>Burkholderiales</taxon>
        <taxon>Comamonadaceae</taxon>
        <taxon>Ramlibacter</taxon>
    </lineage>
</organism>
<dbReference type="Proteomes" id="UP000469385">
    <property type="component" value="Unassembled WGS sequence"/>
</dbReference>
<reference evidence="7 8" key="1">
    <citation type="submission" date="2019-12" db="EMBL/GenBank/DDBJ databases">
        <authorList>
            <person name="Huq M.A."/>
        </authorList>
    </citation>
    <scope>NUCLEOTIDE SEQUENCE [LARGE SCALE GENOMIC DNA]</scope>
    <source>
        <strain evidence="7 8">MAH-25</strain>
    </source>
</reference>
<dbReference type="InterPro" id="IPR050493">
    <property type="entry name" value="FAD-dep_Monooxygenase_BioMet"/>
</dbReference>
<dbReference type="GO" id="GO:0071949">
    <property type="term" value="F:FAD binding"/>
    <property type="evidence" value="ECO:0007669"/>
    <property type="project" value="InterPro"/>
</dbReference>
<keyword evidence="8" id="KW-1185">Reference proteome</keyword>
<proteinExistence type="predicted"/>
<comment type="caution">
    <text evidence="7">The sequence shown here is derived from an EMBL/GenBank/DDBJ whole genome shotgun (WGS) entry which is preliminary data.</text>
</comment>
<dbReference type="GO" id="GO:0004497">
    <property type="term" value="F:monooxygenase activity"/>
    <property type="evidence" value="ECO:0007669"/>
    <property type="project" value="UniProtKB-KW"/>
</dbReference>
<comment type="cofactor">
    <cofactor evidence="1">
        <name>FAD</name>
        <dbReference type="ChEBI" id="CHEBI:57692"/>
    </cofactor>
</comment>
<dbReference type="Pfam" id="PF01494">
    <property type="entry name" value="FAD_binding_3"/>
    <property type="match status" value="1"/>
</dbReference>
<feature type="domain" description="FAD-binding" evidence="6">
    <location>
        <begin position="3"/>
        <end position="322"/>
    </location>
</feature>
<evidence type="ECO:0000256" key="1">
    <source>
        <dbReference type="ARBA" id="ARBA00001974"/>
    </source>
</evidence>
<dbReference type="InterPro" id="IPR002938">
    <property type="entry name" value="FAD-bd"/>
</dbReference>
<protein>
    <submittedName>
        <fullName evidence="7">FAD-dependent oxidoreductase</fullName>
    </submittedName>
</protein>
<evidence type="ECO:0000259" key="6">
    <source>
        <dbReference type="Pfam" id="PF01494"/>
    </source>
</evidence>
<keyword evidence="5" id="KW-0503">Monooxygenase</keyword>
<dbReference type="SUPFAM" id="SSF54373">
    <property type="entry name" value="FAD-linked reductases, C-terminal domain"/>
    <property type="match status" value="1"/>
</dbReference>
<accession>A0A6N8IQE4</accession>
<dbReference type="Gene3D" id="3.50.50.60">
    <property type="entry name" value="FAD/NAD(P)-binding domain"/>
    <property type="match status" value="1"/>
</dbReference>
<evidence type="ECO:0000313" key="7">
    <source>
        <dbReference type="EMBL" id="MVQ29067.1"/>
    </source>
</evidence>
<dbReference type="PANTHER" id="PTHR13789">
    <property type="entry name" value="MONOOXYGENASE"/>
    <property type="match status" value="1"/>
</dbReference>
<evidence type="ECO:0000256" key="4">
    <source>
        <dbReference type="ARBA" id="ARBA00023002"/>
    </source>
</evidence>